<feature type="compositionally biased region" description="Low complexity" evidence="1">
    <location>
        <begin position="89"/>
        <end position="100"/>
    </location>
</feature>
<evidence type="ECO:0000256" key="1">
    <source>
        <dbReference type="SAM" id="MobiDB-lite"/>
    </source>
</evidence>
<sequence length="198" mass="21510">MASQGTTRVGRRGRGRPVVTRQSKRLQVLLPEEQQDLDAVKRAARERRRQSRVRPSQSLSSKPSLLLSRSPKETPGISDAHGSQGGSPDVETSDVVVTTVREGSDGAPEGGADMVESPEAIDLRFASTSSEKSVAEVKAEPRHADENFPSIVKSEDMPSEDAQMKSGDPLKTPSDGSGRADSLDGERAVKYVRREFRR</sequence>
<evidence type="ECO:0000313" key="2">
    <source>
        <dbReference type="EMBL" id="KAL3674050.1"/>
    </source>
</evidence>
<feature type="compositionally biased region" description="Low complexity" evidence="1">
    <location>
        <begin position="53"/>
        <end position="69"/>
    </location>
</feature>
<feature type="compositionally biased region" description="Basic and acidic residues" evidence="1">
    <location>
        <begin position="133"/>
        <end position="146"/>
    </location>
</feature>
<accession>A0ABD3G7R2</accession>
<dbReference type="EMBL" id="JBIMZQ010000001">
    <property type="protein sequence ID" value="KAL3674050.1"/>
    <property type="molecule type" value="Genomic_DNA"/>
</dbReference>
<proteinExistence type="predicted"/>
<dbReference type="Proteomes" id="UP001632037">
    <property type="component" value="Unassembled WGS sequence"/>
</dbReference>
<gene>
    <name evidence="2" type="ORF">V7S43_000002</name>
</gene>
<feature type="region of interest" description="Disordered" evidence="1">
    <location>
        <begin position="1"/>
        <end position="198"/>
    </location>
</feature>
<dbReference type="AlphaFoldDB" id="A0ABD3G7R2"/>
<feature type="compositionally biased region" description="Basic and acidic residues" evidence="1">
    <location>
        <begin position="181"/>
        <end position="198"/>
    </location>
</feature>
<name>A0ABD3G7R2_9STRA</name>
<comment type="caution">
    <text evidence="2">The sequence shown here is derived from an EMBL/GenBank/DDBJ whole genome shotgun (WGS) entry which is preliminary data.</text>
</comment>
<keyword evidence="3" id="KW-1185">Reference proteome</keyword>
<organism evidence="2 3">
    <name type="scientific">Phytophthora oleae</name>
    <dbReference type="NCBI Taxonomy" id="2107226"/>
    <lineage>
        <taxon>Eukaryota</taxon>
        <taxon>Sar</taxon>
        <taxon>Stramenopiles</taxon>
        <taxon>Oomycota</taxon>
        <taxon>Peronosporomycetes</taxon>
        <taxon>Peronosporales</taxon>
        <taxon>Peronosporaceae</taxon>
        <taxon>Phytophthora</taxon>
    </lineage>
</organism>
<evidence type="ECO:0000313" key="3">
    <source>
        <dbReference type="Proteomes" id="UP001632037"/>
    </source>
</evidence>
<protein>
    <submittedName>
        <fullName evidence="2">Uncharacterized protein</fullName>
    </submittedName>
</protein>
<reference evidence="2 3" key="1">
    <citation type="submission" date="2024-09" db="EMBL/GenBank/DDBJ databases">
        <title>Genome sequencing and assembly of Phytophthora oleae, isolate VK10A, causative agent of rot of olive drupes.</title>
        <authorList>
            <person name="Conti Taguali S."/>
            <person name="Riolo M."/>
            <person name="La Spada F."/>
            <person name="Cacciola S.O."/>
            <person name="Dionisio G."/>
        </authorList>
    </citation>
    <scope>NUCLEOTIDE SEQUENCE [LARGE SCALE GENOMIC DNA]</scope>
    <source>
        <strain evidence="2 3">VK10A</strain>
    </source>
</reference>